<evidence type="ECO:0000256" key="5">
    <source>
        <dbReference type="ARBA" id="ARBA00022729"/>
    </source>
</evidence>
<dbReference type="InterPro" id="IPR033157">
    <property type="entry name" value="CTSZ"/>
</dbReference>
<evidence type="ECO:0000256" key="3">
    <source>
        <dbReference type="ARBA" id="ARBA00012516"/>
    </source>
</evidence>
<evidence type="ECO:0000256" key="10">
    <source>
        <dbReference type="ARBA" id="ARBA00023180"/>
    </source>
</evidence>
<dbReference type="CDD" id="cd02698">
    <property type="entry name" value="Peptidase_C1A_CathepsinX"/>
    <property type="match status" value="1"/>
</dbReference>
<dbReference type="Gene3D" id="3.90.70.10">
    <property type="entry name" value="Cysteine proteinases"/>
    <property type="match status" value="1"/>
</dbReference>
<evidence type="ECO:0000313" key="13">
    <source>
        <dbReference type="EMBL" id="EGC28338.1"/>
    </source>
</evidence>
<organism evidence="13 14">
    <name type="scientific">Dictyostelium purpureum</name>
    <name type="common">Slime mold</name>
    <dbReference type="NCBI Taxonomy" id="5786"/>
    <lineage>
        <taxon>Eukaryota</taxon>
        <taxon>Amoebozoa</taxon>
        <taxon>Evosea</taxon>
        <taxon>Eumycetozoa</taxon>
        <taxon>Dictyostelia</taxon>
        <taxon>Dictyosteliales</taxon>
        <taxon>Dictyosteliaceae</taxon>
        <taxon>Dictyostelium</taxon>
    </lineage>
</organism>
<dbReference type="Pfam" id="PF00112">
    <property type="entry name" value="Peptidase_C1"/>
    <property type="match status" value="1"/>
</dbReference>
<dbReference type="OrthoDB" id="190265at2759"/>
<dbReference type="SUPFAM" id="SSF54001">
    <property type="entry name" value="Cysteine proteinases"/>
    <property type="match status" value="1"/>
</dbReference>
<gene>
    <name evidence="13" type="ORF">DICPUDRAFT_44383</name>
</gene>
<dbReference type="InterPro" id="IPR000668">
    <property type="entry name" value="Peptidase_C1A_C"/>
</dbReference>
<dbReference type="EMBL" id="GL871674">
    <property type="protein sequence ID" value="EGC28338.1"/>
    <property type="molecule type" value="Genomic_DNA"/>
</dbReference>
<keyword evidence="7" id="KW-0788">Thiol protease</keyword>
<evidence type="ECO:0000256" key="7">
    <source>
        <dbReference type="ARBA" id="ARBA00022807"/>
    </source>
</evidence>
<dbReference type="GO" id="GO:0051603">
    <property type="term" value="P:proteolysis involved in protein catabolic process"/>
    <property type="evidence" value="ECO:0000318"/>
    <property type="project" value="GO_Central"/>
</dbReference>
<dbReference type="GO" id="GO:0004197">
    <property type="term" value="F:cysteine-type endopeptidase activity"/>
    <property type="evidence" value="ECO:0000318"/>
    <property type="project" value="GO_Central"/>
</dbReference>
<keyword evidence="8" id="KW-0865">Zymogen</keyword>
<evidence type="ECO:0000256" key="2">
    <source>
        <dbReference type="ARBA" id="ARBA00008455"/>
    </source>
</evidence>
<keyword evidence="5 11" id="KW-0732">Signal</keyword>
<feature type="domain" description="Peptidase C1A papain C-terminal" evidence="12">
    <location>
        <begin position="62"/>
        <end position="295"/>
    </location>
</feature>
<dbReference type="AlphaFoldDB" id="F1A642"/>
<dbReference type="PROSITE" id="PS00640">
    <property type="entry name" value="THIOL_PROTEASE_ASN"/>
    <property type="match status" value="1"/>
</dbReference>
<evidence type="ECO:0000256" key="9">
    <source>
        <dbReference type="ARBA" id="ARBA00023157"/>
    </source>
</evidence>
<dbReference type="EC" id="3.4.18.1" evidence="3"/>
<keyword evidence="14" id="KW-1185">Reference proteome</keyword>
<dbReference type="Proteomes" id="UP000001064">
    <property type="component" value="Unassembled WGS sequence"/>
</dbReference>
<feature type="signal peptide" evidence="11">
    <location>
        <begin position="1"/>
        <end position="19"/>
    </location>
</feature>
<comment type="similarity">
    <text evidence="2">Belongs to the peptidase C1 family.</text>
</comment>
<evidence type="ECO:0000256" key="11">
    <source>
        <dbReference type="SAM" id="SignalP"/>
    </source>
</evidence>
<evidence type="ECO:0000256" key="6">
    <source>
        <dbReference type="ARBA" id="ARBA00022801"/>
    </source>
</evidence>
<dbReference type="GO" id="GO:0016807">
    <property type="term" value="F:cysteine-type carboxypeptidase activity"/>
    <property type="evidence" value="ECO:0007669"/>
    <property type="project" value="UniProtKB-EC"/>
</dbReference>
<keyword evidence="6" id="KW-0378">Hydrolase</keyword>
<proteinExistence type="inferred from homology"/>
<keyword evidence="9" id="KW-1015">Disulfide bond</keyword>
<name>F1A642_DICPU</name>
<dbReference type="KEGG" id="dpp:DICPUDRAFT_44383"/>
<evidence type="ECO:0000256" key="1">
    <source>
        <dbReference type="ARBA" id="ARBA00001594"/>
    </source>
</evidence>
<dbReference type="FunCoup" id="F1A642">
    <property type="interactions" value="13"/>
</dbReference>
<dbReference type="eggNOG" id="KOG1543">
    <property type="taxonomic scope" value="Eukaryota"/>
</dbReference>
<reference evidence="14" key="1">
    <citation type="journal article" date="2011" name="Genome Biol.">
        <title>Comparative genomics of the social amoebae Dictyostelium discoideum and Dictyostelium purpureum.</title>
        <authorList>
            <consortium name="US DOE Joint Genome Institute (JGI-PGF)"/>
            <person name="Sucgang R."/>
            <person name="Kuo A."/>
            <person name="Tian X."/>
            <person name="Salerno W."/>
            <person name="Parikh A."/>
            <person name="Feasley C.L."/>
            <person name="Dalin E."/>
            <person name="Tu H."/>
            <person name="Huang E."/>
            <person name="Barry K."/>
            <person name="Lindquist E."/>
            <person name="Shapiro H."/>
            <person name="Bruce D."/>
            <person name="Schmutz J."/>
            <person name="Salamov A."/>
            <person name="Fey P."/>
            <person name="Gaudet P."/>
            <person name="Anjard C."/>
            <person name="Babu M.M."/>
            <person name="Basu S."/>
            <person name="Bushmanova Y."/>
            <person name="van der Wel H."/>
            <person name="Katoh-Kurasawa M."/>
            <person name="Dinh C."/>
            <person name="Coutinho P.M."/>
            <person name="Saito T."/>
            <person name="Elias M."/>
            <person name="Schaap P."/>
            <person name="Kay R.R."/>
            <person name="Henrissat B."/>
            <person name="Eichinger L."/>
            <person name="Rivero F."/>
            <person name="Putnam N.H."/>
            <person name="West C.M."/>
            <person name="Loomis W.F."/>
            <person name="Chisholm R.L."/>
            <person name="Shaulsky G."/>
            <person name="Strassmann J.E."/>
            <person name="Queller D.C."/>
            <person name="Kuspa A."/>
            <person name="Grigoriev I.V."/>
        </authorList>
    </citation>
    <scope>NUCLEOTIDE SEQUENCE [LARGE SCALE GENOMIC DNA]</scope>
    <source>
        <strain evidence="14">QSDP1</strain>
    </source>
</reference>
<dbReference type="PANTHER" id="PTHR12411">
    <property type="entry name" value="CYSTEINE PROTEASE FAMILY C1-RELATED"/>
    <property type="match status" value="1"/>
</dbReference>
<sequence length="300" mass="32968">MKLLVQLILVLSLVTLSLGFKIDTQRGDLFGGKRTCYVRKNEGRTEKITSPMPHEYLSLEDLPDSFDWRNVSGVNYITENRNQHIPQYCGSCWSFASTSALSDRIKIQRKAAFPDVNLAPQHLINCEIGGSCDGGDPLSVMEGLSSDGKQVAVDETCAPYQAKNGLGCTPTCKNCFPNGTCVAVAKFPSVQVTQYGSIRGASKMMAEIYARGPIACSIDATSKLEAYTGGIFKEIKFPAIPNHIISVIGWGVEGSTKYWIVRNSWGSYYGETGFFRIVQGTFDNLGIEDDCVWGVPEIQW</sequence>
<dbReference type="GO" id="GO:0005615">
    <property type="term" value="C:extracellular space"/>
    <property type="evidence" value="ECO:0000318"/>
    <property type="project" value="GO_Central"/>
</dbReference>
<dbReference type="FunFam" id="3.90.70.10:FF:000158">
    <property type="entry name" value="CathePsin Z"/>
    <property type="match status" value="1"/>
</dbReference>
<dbReference type="OMA" id="QSWDWRN"/>
<dbReference type="SMART" id="SM00645">
    <property type="entry name" value="Pept_C1"/>
    <property type="match status" value="1"/>
</dbReference>
<accession>F1A642</accession>
<dbReference type="GeneID" id="10511167"/>
<dbReference type="InterPro" id="IPR025661">
    <property type="entry name" value="Pept_asp_AS"/>
</dbReference>
<evidence type="ECO:0000259" key="12">
    <source>
        <dbReference type="SMART" id="SM00645"/>
    </source>
</evidence>
<dbReference type="GO" id="GO:0005764">
    <property type="term" value="C:lysosome"/>
    <property type="evidence" value="ECO:0000318"/>
    <property type="project" value="GO_Central"/>
</dbReference>
<dbReference type="VEuPathDB" id="AmoebaDB:DICPUDRAFT_44383"/>
<evidence type="ECO:0000256" key="8">
    <source>
        <dbReference type="ARBA" id="ARBA00023145"/>
    </source>
</evidence>
<protein>
    <recommendedName>
        <fullName evidence="3">cathepsin X</fullName>
        <ecNumber evidence="3">3.4.18.1</ecNumber>
    </recommendedName>
</protein>
<evidence type="ECO:0000256" key="4">
    <source>
        <dbReference type="ARBA" id="ARBA00022670"/>
    </source>
</evidence>
<dbReference type="InParanoid" id="F1A642"/>
<keyword evidence="10" id="KW-0325">Glycoprotein</keyword>
<dbReference type="PRINTS" id="PR00705">
    <property type="entry name" value="PAPAIN"/>
</dbReference>
<dbReference type="MEROPS" id="C01.A60"/>
<dbReference type="InterPro" id="IPR038765">
    <property type="entry name" value="Papain-like_cys_pep_sf"/>
</dbReference>
<feature type="chain" id="PRO_5018628718" description="cathepsin X" evidence="11">
    <location>
        <begin position="20"/>
        <end position="300"/>
    </location>
</feature>
<keyword evidence="4" id="KW-0645">Protease</keyword>
<evidence type="ECO:0000313" key="14">
    <source>
        <dbReference type="Proteomes" id="UP000001064"/>
    </source>
</evidence>
<comment type="catalytic activity">
    <reaction evidence="1">
        <text>Release of C-terminal amino acid residues with broad specificity, but lacks action on C-terminal proline. Shows weak endopeptidase activity.</text>
        <dbReference type="EC" id="3.4.18.1"/>
    </reaction>
</comment>
<dbReference type="RefSeq" id="XP_003295136.1">
    <property type="nucleotide sequence ID" value="XM_003295088.1"/>
</dbReference>
<dbReference type="InterPro" id="IPR013128">
    <property type="entry name" value="Peptidase_C1A"/>
</dbReference>